<dbReference type="HOGENOM" id="CLU_982585_0_0_3"/>
<keyword evidence="2" id="KW-1185">Reference proteome</keyword>
<sequence>MEIYRRSLDELLARYELEPTLRDVYVEGLTDKVIIEWFLEQCKQTNYAVYDIDTVEIPAELLFSEGLVDNNRSRVIFLALYIEKHLSNSKSVICIADRDFSLILNNENISSKFLLFTDYTSMDIYLFNEVIIEKFCRLVLRIPNLVAKDVLDNLSQVLEELFLIRATNQILKLEMEWLSFDRCCSFKDNLIEFQTEIFIERYLNKNGKIAEKNLFIAKFRELRTSNIIDIRYKIRGKDFLELLCWYIKPYLSKDKRSFSELEVVRGSLLGCLELNFLLQENLFEQLLQRVSS</sequence>
<gene>
    <name evidence="1" type="ordered locus">PCC7424_1858</name>
</gene>
<dbReference type="AlphaFoldDB" id="B7KCI5"/>
<protein>
    <recommendedName>
        <fullName evidence="3">DUF4435 domain-containing protein</fullName>
    </recommendedName>
</protein>
<dbReference type="EMBL" id="CP001291">
    <property type="protein sequence ID" value="ACK70290.1"/>
    <property type="molecule type" value="Genomic_DNA"/>
</dbReference>
<evidence type="ECO:0000313" key="2">
    <source>
        <dbReference type="Proteomes" id="UP000002384"/>
    </source>
</evidence>
<name>B7KCI5_GLOC7</name>
<dbReference type="KEGG" id="cyc:PCC7424_1858"/>
<dbReference type="STRING" id="65393.PCC7424_1858"/>
<dbReference type="Proteomes" id="UP000002384">
    <property type="component" value="Chromosome"/>
</dbReference>
<dbReference type="RefSeq" id="WP_012599233.1">
    <property type="nucleotide sequence ID" value="NC_011729.1"/>
</dbReference>
<reference evidence="2" key="1">
    <citation type="journal article" date="2011" name="MBio">
        <title>Novel metabolic attributes of the genus Cyanothece, comprising a group of unicellular nitrogen-fixing Cyanobacteria.</title>
        <authorList>
            <person name="Bandyopadhyay A."/>
            <person name="Elvitigala T."/>
            <person name="Welsh E."/>
            <person name="Stockel J."/>
            <person name="Liberton M."/>
            <person name="Min H."/>
            <person name="Sherman L.A."/>
            <person name="Pakrasi H.B."/>
        </authorList>
    </citation>
    <scope>NUCLEOTIDE SEQUENCE [LARGE SCALE GENOMIC DNA]</scope>
    <source>
        <strain evidence="2">PCC 7424</strain>
    </source>
</reference>
<accession>B7KCI5</accession>
<proteinExistence type="predicted"/>
<evidence type="ECO:0000313" key="1">
    <source>
        <dbReference type="EMBL" id="ACK70290.1"/>
    </source>
</evidence>
<evidence type="ECO:0008006" key="3">
    <source>
        <dbReference type="Google" id="ProtNLM"/>
    </source>
</evidence>
<organism evidence="1 2">
    <name type="scientific">Gloeothece citriformis (strain PCC 7424)</name>
    <name type="common">Cyanothece sp. (strain PCC 7424)</name>
    <dbReference type="NCBI Taxonomy" id="65393"/>
    <lineage>
        <taxon>Bacteria</taxon>
        <taxon>Bacillati</taxon>
        <taxon>Cyanobacteriota</taxon>
        <taxon>Cyanophyceae</taxon>
        <taxon>Oscillatoriophycideae</taxon>
        <taxon>Chroococcales</taxon>
        <taxon>Aphanothecaceae</taxon>
        <taxon>Gloeothece</taxon>
        <taxon>Gloeothece citriformis</taxon>
    </lineage>
</organism>